<keyword evidence="1" id="KW-0732">Signal</keyword>
<accession>A0ABW4III1</accession>
<dbReference type="Proteomes" id="UP001597118">
    <property type="component" value="Unassembled WGS sequence"/>
</dbReference>
<dbReference type="Pfam" id="PF18990">
    <property type="entry name" value="DUF5723"/>
    <property type="match status" value="1"/>
</dbReference>
<protein>
    <submittedName>
        <fullName evidence="3">DUF5723 family protein</fullName>
    </submittedName>
</protein>
<feature type="chain" id="PRO_5047344489" evidence="1">
    <location>
        <begin position="21"/>
        <end position="475"/>
    </location>
</feature>
<name>A0ABW4III1_9SPHI</name>
<evidence type="ECO:0000256" key="1">
    <source>
        <dbReference type="SAM" id="SignalP"/>
    </source>
</evidence>
<dbReference type="RefSeq" id="WP_379663813.1">
    <property type="nucleotide sequence ID" value="NZ_JBHUDG010000047.1"/>
</dbReference>
<evidence type="ECO:0000259" key="2">
    <source>
        <dbReference type="Pfam" id="PF18990"/>
    </source>
</evidence>
<feature type="signal peptide" evidence="1">
    <location>
        <begin position="1"/>
        <end position="20"/>
    </location>
</feature>
<organism evidence="3 4">
    <name type="scientific">Pseudopedobacter beijingensis</name>
    <dbReference type="NCBI Taxonomy" id="1207056"/>
    <lineage>
        <taxon>Bacteria</taxon>
        <taxon>Pseudomonadati</taxon>
        <taxon>Bacteroidota</taxon>
        <taxon>Sphingobacteriia</taxon>
        <taxon>Sphingobacteriales</taxon>
        <taxon>Sphingobacteriaceae</taxon>
        <taxon>Pseudopedobacter</taxon>
    </lineage>
</organism>
<evidence type="ECO:0000313" key="4">
    <source>
        <dbReference type="Proteomes" id="UP001597118"/>
    </source>
</evidence>
<reference evidence="4" key="1">
    <citation type="journal article" date="2019" name="Int. J. Syst. Evol. Microbiol.">
        <title>The Global Catalogue of Microorganisms (GCM) 10K type strain sequencing project: providing services to taxonomists for standard genome sequencing and annotation.</title>
        <authorList>
            <consortium name="The Broad Institute Genomics Platform"/>
            <consortium name="The Broad Institute Genome Sequencing Center for Infectious Disease"/>
            <person name="Wu L."/>
            <person name="Ma J."/>
        </authorList>
    </citation>
    <scope>NUCLEOTIDE SEQUENCE [LARGE SCALE GENOMIC DNA]</scope>
    <source>
        <strain evidence="4">CCUG 53762</strain>
    </source>
</reference>
<gene>
    <name evidence="3" type="ORF">ACFSAH_16350</name>
</gene>
<keyword evidence="4" id="KW-1185">Reference proteome</keyword>
<proteinExistence type="predicted"/>
<comment type="caution">
    <text evidence="3">The sequence shown here is derived from an EMBL/GenBank/DDBJ whole genome shotgun (WGS) entry which is preliminary data.</text>
</comment>
<sequence length="475" mass="54034">MKKTHLFIIMLIGFSISTNAQQFSLTHSKTLYDSFENPAVSSYTPEQSFKYNISILPSIFLDFKIKGDAETALKSVLFGKDIDKSSFNSLNNELNRLNINFNGYLFMFKILKTAEYQREMGISLRLKDDGNYSVSNMAIVLPYSGTVFEPGNYPNQFISHYQNTSYWQLGLSYRENYNSKLGFGAKLGLLSGASFSKMDINESLLEARPADYTLHLNGHYVNSHGADTLGTSWFMPDFKNPGISLSLGTSYRFNNNIYLTGHIKDAGFILWSKKTPSFTFNDSLTVSRTKSTDSTYRQLYTNKMREMLERNESSSSAFTSKLNTQIELAASRQFGNFKPVVMVSKNAFNSDGFIALQNNYVYRSLNLALNAAYYLNTGWNFGGMFMIKSANVDFYLGTEKLFPTYNLTKAYTQKDENIGKSPTQANIFLGFSFKFGRIMQTMPFADFVDGLNDKETGYVYKLSKKEKRALKRRKK</sequence>
<dbReference type="EMBL" id="JBHUDG010000047">
    <property type="protein sequence ID" value="MFD1631446.1"/>
    <property type="molecule type" value="Genomic_DNA"/>
</dbReference>
<dbReference type="InterPro" id="IPR043781">
    <property type="entry name" value="DUF5723"/>
</dbReference>
<evidence type="ECO:0000313" key="3">
    <source>
        <dbReference type="EMBL" id="MFD1631446.1"/>
    </source>
</evidence>
<feature type="domain" description="DUF5723" evidence="2">
    <location>
        <begin position="45"/>
        <end position="398"/>
    </location>
</feature>